<dbReference type="Gene3D" id="2.170.190.11">
    <property type="entry name" value="Molybdopterin biosynthesis moea protein, domain 3"/>
    <property type="match status" value="1"/>
</dbReference>
<dbReference type="InterPro" id="IPR036425">
    <property type="entry name" value="MoaB/Mog-like_dom_sf"/>
</dbReference>
<gene>
    <name evidence="9" type="ORF">IT882_02810</name>
</gene>
<proteinExistence type="inferred from homology"/>
<comment type="pathway">
    <text evidence="2 7">Cofactor biosynthesis; molybdopterin biosynthesis.</text>
</comment>
<reference evidence="9 10" key="1">
    <citation type="submission" date="2020-11" db="EMBL/GenBank/DDBJ databases">
        <title>Amino acid is mineralized and recycled by bacteria in oceanic microbiome.</title>
        <authorList>
            <person name="Zheng L.Y."/>
        </authorList>
    </citation>
    <scope>NUCLEOTIDE SEQUENCE [LARGE SCALE GENOMIC DNA]</scope>
    <source>
        <strain evidence="9 10">A32-1</strain>
    </source>
</reference>
<evidence type="ECO:0000256" key="1">
    <source>
        <dbReference type="ARBA" id="ARBA00002901"/>
    </source>
</evidence>
<dbReference type="CDD" id="cd00887">
    <property type="entry name" value="MoeA"/>
    <property type="match status" value="1"/>
</dbReference>
<feature type="domain" description="MoaB/Mog" evidence="8">
    <location>
        <begin position="181"/>
        <end position="318"/>
    </location>
</feature>
<dbReference type="Pfam" id="PF03454">
    <property type="entry name" value="MoeA_C"/>
    <property type="match status" value="1"/>
</dbReference>
<keyword evidence="7 9" id="KW-0808">Transferase</keyword>
<dbReference type="SUPFAM" id="SSF53218">
    <property type="entry name" value="Molybdenum cofactor biosynthesis proteins"/>
    <property type="match status" value="1"/>
</dbReference>
<evidence type="ECO:0000256" key="5">
    <source>
        <dbReference type="ARBA" id="ARBA00023150"/>
    </source>
</evidence>
<dbReference type="Pfam" id="PF03453">
    <property type="entry name" value="MoeA_N"/>
    <property type="match status" value="1"/>
</dbReference>
<dbReference type="Proteomes" id="UP000594480">
    <property type="component" value="Chromosome"/>
</dbReference>
<dbReference type="NCBIfam" id="NF045515">
    <property type="entry name" value="Glp_gephyrin"/>
    <property type="match status" value="1"/>
</dbReference>
<dbReference type="InterPro" id="IPR005110">
    <property type="entry name" value="MoeA_linker/N"/>
</dbReference>
<dbReference type="SUPFAM" id="SSF63882">
    <property type="entry name" value="MoeA N-terminal region -like"/>
    <property type="match status" value="1"/>
</dbReference>
<evidence type="ECO:0000256" key="6">
    <source>
        <dbReference type="ARBA" id="ARBA00047317"/>
    </source>
</evidence>
<dbReference type="PANTHER" id="PTHR10192:SF5">
    <property type="entry name" value="GEPHYRIN"/>
    <property type="match status" value="1"/>
</dbReference>
<dbReference type="GO" id="GO:0061599">
    <property type="term" value="F:molybdopterin molybdotransferase activity"/>
    <property type="evidence" value="ECO:0007669"/>
    <property type="project" value="UniProtKB-UniRule"/>
</dbReference>
<comment type="catalytic activity">
    <reaction evidence="6">
        <text>adenylyl-molybdopterin + molybdate = Mo-molybdopterin + AMP + H(+)</text>
        <dbReference type="Rhea" id="RHEA:35047"/>
        <dbReference type="ChEBI" id="CHEBI:15378"/>
        <dbReference type="ChEBI" id="CHEBI:36264"/>
        <dbReference type="ChEBI" id="CHEBI:62727"/>
        <dbReference type="ChEBI" id="CHEBI:71302"/>
        <dbReference type="ChEBI" id="CHEBI:456215"/>
        <dbReference type="EC" id="2.10.1.1"/>
    </reaction>
</comment>
<dbReference type="InterPro" id="IPR038987">
    <property type="entry name" value="MoeA-like"/>
</dbReference>
<dbReference type="SMART" id="SM00852">
    <property type="entry name" value="MoCF_biosynth"/>
    <property type="match status" value="1"/>
</dbReference>
<dbReference type="PANTHER" id="PTHR10192">
    <property type="entry name" value="MOLYBDOPTERIN BIOSYNTHESIS PROTEIN"/>
    <property type="match status" value="1"/>
</dbReference>
<comment type="cofactor">
    <cofactor evidence="7">
        <name>Mg(2+)</name>
        <dbReference type="ChEBI" id="CHEBI:18420"/>
    </cofactor>
</comment>
<evidence type="ECO:0000256" key="2">
    <source>
        <dbReference type="ARBA" id="ARBA00005046"/>
    </source>
</evidence>
<dbReference type="KEGG" id="msf:IT882_02810"/>
<dbReference type="Gene3D" id="3.40.980.10">
    <property type="entry name" value="MoaB/Mog-like domain"/>
    <property type="match status" value="1"/>
</dbReference>
<dbReference type="EMBL" id="CP064760">
    <property type="protein sequence ID" value="QPE05060.1"/>
    <property type="molecule type" value="Genomic_DNA"/>
</dbReference>
<keyword evidence="7" id="KW-0460">Magnesium</keyword>
<comment type="function">
    <text evidence="1 7">Catalyzes the insertion of molybdate into adenylated molybdopterin with the concomitant release of AMP.</text>
</comment>
<dbReference type="GO" id="GO:0046872">
    <property type="term" value="F:metal ion binding"/>
    <property type="evidence" value="ECO:0007669"/>
    <property type="project" value="UniProtKB-UniRule"/>
</dbReference>
<evidence type="ECO:0000256" key="7">
    <source>
        <dbReference type="RuleBase" id="RU365090"/>
    </source>
</evidence>
<evidence type="ECO:0000259" key="8">
    <source>
        <dbReference type="SMART" id="SM00852"/>
    </source>
</evidence>
<dbReference type="Pfam" id="PF00994">
    <property type="entry name" value="MoCF_biosynth"/>
    <property type="match status" value="1"/>
</dbReference>
<keyword evidence="5 7" id="KW-0501">Molybdenum cofactor biosynthesis</keyword>
<accession>A0A7S8MXN4</accession>
<dbReference type="GO" id="GO:0005829">
    <property type="term" value="C:cytosol"/>
    <property type="evidence" value="ECO:0007669"/>
    <property type="project" value="TreeGrafter"/>
</dbReference>
<protein>
    <recommendedName>
        <fullName evidence="7">Molybdopterin molybdenumtransferase</fullName>
        <ecNumber evidence="7">2.10.1.1</ecNumber>
    </recommendedName>
</protein>
<dbReference type="UniPathway" id="UPA00344"/>
<dbReference type="SUPFAM" id="SSF63867">
    <property type="entry name" value="MoeA C-terminal domain-like"/>
    <property type="match status" value="1"/>
</dbReference>
<dbReference type="InterPro" id="IPR036688">
    <property type="entry name" value="MoeA_C_domain_IV_sf"/>
</dbReference>
<keyword evidence="4 7" id="KW-0500">Molybdenum</keyword>
<keyword evidence="7" id="KW-0479">Metal-binding</keyword>
<dbReference type="RefSeq" id="WP_195693079.1">
    <property type="nucleotide sequence ID" value="NZ_CP064760.1"/>
</dbReference>
<dbReference type="InterPro" id="IPR005111">
    <property type="entry name" value="MoeA_C_domain_IV"/>
</dbReference>
<evidence type="ECO:0000313" key="10">
    <source>
        <dbReference type="Proteomes" id="UP000594480"/>
    </source>
</evidence>
<dbReference type="GO" id="GO:0006777">
    <property type="term" value="P:Mo-molybdopterin cofactor biosynthetic process"/>
    <property type="evidence" value="ECO:0007669"/>
    <property type="project" value="UniProtKB-UniRule"/>
</dbReference>
<evidence type="ECO:0000313" key="9">
    <source>
        <dbReference type="EMBL" id="QPE05060.1"/>
    </source>
</evidence>
<dbReference type="InterPro" id="IPR001453">
    <property type="entry name" value="MoaB/Mog_dom"/>
</dbReference>
<dbReference type="EC" id="2.10.1.1" evidence="7"/>
<dbReference type="InterPro" id="IPR036135">
    <property type="entry name" value="MoeA_linker/N_sf"/>
</dbReference>
<dbReference type="Gene3D" id="3.90.105.10">
    <property type="entry name" value="Molybdopterin biosynthesis moea protein, domain 2"/>
    <property type="match status" value="1"/>
</dbReference>
<keyword evidence="10" id="KW-1185">Reference proteome</keyword>
<dbReference type="AlphaFoldDB" id="A0A7S8MXN4"/>
<dbReference type="Gene3D" id="2.40.340.10">
    <property type="entry name" value="MoeA, C-terminal, domain IV"/>
    <property type="match status" value="1"/>
</dbReference>
<organism evidence="9 10">
    <name type="scientific">Microbacterium schleiferi</name>
    <dbReference type="NCBI Taxonomy" id="69362"/>
    <lineage>
        <taxon>Bacteria</taxon>
        <taxon>Bacillati</taxon>
        <taxon>Actinomycetota</taxon>
        <taxon>Actinomycetes</taxon>
        <taxon>Micrococcales</taxon>
        <taxon>Microbacteriaceae</taxon>
        <taxon>Microbacterium</taxon>
    </lineage>
</organism>
<dbReference type="NCBIfam" id="TIGR00177">
    <property type="entry name" value="molyb_syn"/>
    <property type="match status" value="1"/>
</dbReference>
<name>A0A7S8MXN4_9MICO</name>
<sequence>MSFTRTVAEHRDAILASTTVLPPVRVPITDVLGRTTAEPVVATLEIPAFENSAMDGYAVRSDDGAGPRTVVADIPAGVFPDAVIGAGKAARIMTGAPLPAGADAIVPHEQTRESFRDVAPGSVVHLDAEPVAGAHIRRRGDDVSVGDVVVASAERLGPLQRSAAAAAGAASVLVHPAPRVVVIASGDELVAPGEPVGPGQIPESNGLLLDGLVQGADALVTELLRVGDDPATLRRVLARIDADAPDAIVLTGGASVGAYEVVREVLEPTGVQFLTVAMQPGKPQGHGAVGGIPVFCLPGNPVSVAVSFEAFVRPALLRMQGRRDLLRPVVRLRVSDGWRTPPAREQFMPVAIDRSDPAAWTVRPATAGGSGSHRAGALALAEAWAVIPASVDEVAAGDVVDVMLVP</sequence>
<evidence type="ECO:0000256" key="4">
    <source>
        <dbReference type="ARBA" id="ARBA00022505"/>
    </source>
</evidence>
<comment type="similarity">
    <text evidence="3 7">Belongs to the MoeA family.</text>
</comment>
<evidence type="ECO:0000256" key="3">
    <source>
        <dbReference type="ARBA" id="ARBA00010763"/>
    </source>
</evidence>